<dbReference type="EMBL" id="LR586016">
    <property type="protein sequence ID" value="VIP01279.1"/>
    <property type="molecule type" value="Genomic_DNA"/>
</dbReference>
<reference evidence="3" key="1">
    <citation type="submission" date="2019-04" db="EMBL/GenBank/DDBJ databases">
        <authorList>
            <consortium name="Science for Life Laboratories"/>
        </authorList>
    </citation>
    <scope>NUCLEOTIDE SEQUENCE</scope>
    <source>
        <strain evidence="3">MBLW1</strain>
    </source>
</reference>
<organism evidence="3">
    <name type="scientific">Tuwongella immobilis</name>
    <dbReference type="NCBI Taxonomy" id="692036"/>
    <lineage>
        <taxon>Bacteria</taxon>
        <taxon>Pseudomonadati</taxon>
        <taxon>Planctomycetota</taxon>
        <taxon>Planctomycetia</taxon>
        <taxon>Gemmatales</taxon>
        <taxon>Gemmataceae</taxon>
        <taxon>Tuwongella</taxon>
    </lineage>
</organism>
<feature type="region of interest" description="Disordered" evidence="1">
    <location>
        <begin position="26"/>
        <end position="61"/>
    </location>
</feature>
<name>A0A6C2YJ57_9BACT</name>
<dbReference type="Proteomes" id="UP000464378">
    <property type="component" value="Chromosome"/>
</dbReference>
<evidence type="ECO:0008006" key="5">
    <source>
        <dbReference type="Google" id="ProtNLM"/>
    </source>
</evidence>
<evidence type="ECO:0000313" key="3">
    <source>
        <dbReference type="EMBL" id="VIP01279.1"/>
    </source>
</evidence>
<accession>A0A6C2YJ57</accession>
<gene>
    <name evidence="3" type="ORF">GMBLW1_26810</name>
</gene>
<dbReference type="AlphaFoldDB" id="A0A6C2YJ57"/>
<dbReference type="RefSeq" id="WP_162656501.1">
    <property type="nucleotide sequence ID" value="NZ_LR593887.1"/>
</dbReference>
<feature type="chain" id="PRO_5036172699" description="Secreted protein" evidence="2">
    <location>
        <begin position="27"/>
        <end position="61"/>
    </location>
</feature>
<dbReference type="EMBL" id="LR593887">
    <property type="protein sequence ID" value="VTR97984.1"/>
    <property type="molecule type" value="Genomic_DNA"/>
</dbReference>
<proteinExistence type="predicted"/>
<feature type="signal peptide" evidence="2">
    <location>
        <begin position="1"/>
        <end position="26"/>
    </location>
</feature>
<sequence length="61" mass="6563">MMTRTMLVRGLCLVAAMMVLPLVGCSGEKDPTLPTNVKQDSRLQRTGENTGNAGAMPDKKK</sequence>
<evidence type="ECO:0000256" key="1">
    <source>
        <dbReference type="SAM" id="MobiDB-lite"/>
    </source>
</evidence>
<keyword evidence="4" id="KW-1185">Reference proteome</keyword>
<protein>
    <recommendedName>
        <fullName evidence="5">Secreted protein</fullName>
    </recommendedName>
</protein>
<keyword evidence="2" id="KW-0732">Signal</keyword>
<dbReference type="KEGG" id="tim:GMBLW1_26810"/>
<evidence type="ECO:0000256" key="2">
    <source>
        <dbReference type="SAM" id="SignalP"/>
    </source>
</evidence>
<evidence type="ECO:0000313" key="4">
    <source>
        <dbReference type="Proteomes" id="UP000464378"/>
    </source>
</evidence>
<dbReference type="InParanoid" id="A0A6C2YJ57"/>